<comment type="catalytic activity">
    <reaction evidence="12 13">
        <text>uroporphyrinogen III + 4 H(+) = coproporphyrinogen III + 4 CO2</text>
        <dbReference type="Rhea" id="RHEA:19865"/>
        <dbReference type="ChEBI" id="CHEBI:15378"/>
        <dbReference type="ChEBI" id="CHEBI:16526"/>
        <dbReference type="ChEBI" id="CHEBI:57308"/>
        <dbReference type="ChEBI" id="CHEBI:57309"/>
        <dbReference type="EC" id="4.1.1.37"/>
    </reaction>
</comment>
<feature type="binding site" evidence="12">
    <location>
        <position position="224"/>
    </location>
    <ligand>
        <name>substrate</name>
    </ligand>
</feature>
<dbReference type="CDD" id="cd00717">
    <property type="entry name" value="URO-D"/>
    <property type="match status" value="1"/>
</dbReference>
<evidence type="ECO:0000259" key="15">
    <source>
        <dbReference type="PROSITE" id="PS00906"/>
    </source>
</evidence>
<reference evidence="17 18" key="1">
    <citation type="submission" date="2020-08" db="EMBL/GenBank/DDBJ databases">
        <title>Genome sequence of Acidovorax monticola KACC 19171T.</title>
        <authorList>
            <person name="Hyun D.-W."/>
            <person name="Bae J.-W."/>
        </authorList>
    </citation>
    <scope>NUCLEOTIDE SEQUENCE [LARGE SCALE GENOMIC DNA]</scope>
    <source>
        <strain evidence="17 18">KACC 19171</strain>
    </source>
</reference>
<name>A0A7H0HLJ9_9BURK</name>
<evidence type="ECO:0000256" key="6">
    <source>
        <dbReference type="ARBA" id="ARBA00012288"/>
    </source>
</evidence>
<dbReference type="NCBIfam" id="TIGR01464">
    <property type="entry name" value="hemE"/>
    <property type="match status" value="1"/>
</dbReference>
<comment type="pathway">
    <text evidence="3 12 13">Porphyrin-containing compound metabolism; protoporphyrin-IX biosynthesis; coproporphyrinogen-III from 5-aminolevulinate: step 4/4.</text>
</comment>
<evidence type="ECO:0000313" key="18">
    <source>
        <dbReference type="Proteomes" id="UP000516057"/>
    </source>
</evidence>
<evidence type="ECO:0000313" key="17">
    <source>
        <dbReference type="EMBL" id="QNP61415.1"/>
    </source>
</evidence>
<evidence type="ECO:0000256" key="2">
    <source>
        <dbReference type="ARBA" id="ARBA00004496"/>
    </source>
</evidence>
<dbReference type="InterPro" id="IPR000257">
    <property type="entry name" value="Uroporphyrinogen_deCOase"/>
</dbReference>
<evidence type="ECO:0000256" key="4">
    <source>
        <dbReference type="ARBA" id="ARBA00009935"/>
    </source>
</evidence>
<sequence length="384" mass="41808">MHQGTRQRGATQWRDELRPLHNDTFLRACRRQATDYTPLWLMRQAGRYLPEYKATRAKAGSFMGLATNVQYATEVTLQPLDRFPLDAAILFSDILTVPDAMGLGLSFAEGEGPRFAKAVRDEAAVAELAVPDMDKLRYVFDAVTGIRKALNGRVPLIGFSGSPWTLACYMVEGKGSDDYRLVKSLMYSRPDLMHRILAVNADSVAAYLNAQIDAGAQAVMVFDSWGGVLADGAFQEFSLAYTKRVLAQLQRTGADGQDVPRIVFTKGGGIWLPDMKDLDCEVLGLDWTANLGQARAIVGGQAGGPGKALQGNIDPNVLFAPPEAIAAQVRSVLDSFGTPHTDRTTTGPTHIFNLGHGISQFTPPEHVAALVEAVHSHSRAQRQR</sequence>
<evidence type="ECO:0000256" key="13">
    <source>
        <dbReference type="RuleBase" id="RU000554"/>
    </source>
</evidence>
<dbReference type="EMBL" id="CP060790">
    <property type="protein sequence ID" value="QNP61415.1"/>
    <property type="molecule type" value="Genomic_DNA"/>
</dbReference>
<evidence type="ECO:0000259" key="16">
    <source>
        <dbReference type="PROSITE" id="PS00907"/>
    </source>
</evidence>
<evidence type="ECO:0000256" key="5">
    <source>
        <dbReference type="ARBA" id="ARBA00011738"/>
    </source>
</evidence>
<comment type="subunit">
    <text evidence="5 12">Homodimer.</text>
</comment>
<keyword evidence="11 12" id="KW-0627">Porphyrin biosynthesis</keyword>
<dbReference type="GO" id="GO:0004853">
    <property type="term" value="F:uroporphyrinogen decarboxylase activity"/>
    <property type="evidence" value="ECO:0007669"/>
    <property type="project" value="UniProtKB-UniRule"/>
</dbReference>
<dbReference type="GO" id="GO:0005829">
    <property type="term" value="C:cytosol"/>
    <property type="evidence" value="ECO:0007669"/>
    <property type="project" value="TreeGrafter"/>
</dbReference>
<evidence type="ECO:0000256" key="8">
    <source>
        <dbReference type="ARBA" id="ARBA00022490"/>
    </source>
</evidence>
<evidence type="ECO:0000256" key="10">
    <source>
        <dbReference type="ARBA" id="ARBA00023239"/>
    </source>
</evidence>
<feature type="binding site" evidence="12">
    <location>
        <position position="356"/>
    </location>
    <ligand>
        <name>substrate</name>
    </ligand>
</feature>
<comment type="similarity">
    <text evidence="4 12 14">Belongs to the uroporphyrinogen decarboxylase family.</text>
</comment>
<feature type="domain" description="Uroporphyrinogen decarboxylase (URO-D)" evidence="16">
    <location>
        <begin position="157"/>
        <end position="173"/>
    </location>
</feature>
<dbReference type="PROSITE" id="PS00906">
    <property type="entry name" value="UROD_1"/>
    <property type="match status" value="1"/>
</dbReference>
<dbReference type="InterPro" id="IPR006361">
    <property type="entry name" value="Uroporphyrinogen_deCO2ase_HemE"/>
</dbReference>
<feature type="site" description="Transition state stabilizer" evidence="12">
    <location>
        <position position="93"/>
    </location>
</feature>
<dbReference type="GO" id="GO:0019353">
    <property type="term" value="P:protoporphyrinogen IX biosynthetic process from glutamate"/>
    <property type="evidence" value="ECO:0007669"/>
    <property type="project" value="TreeGrafter"/>
</dbReference>
<feature type="binding site" evidence="12">
    <location>
        <begin position="43"/>
        <end position="47"/>
    </location>
    <ligand>
        <name>substrate</name>
    </ligand>
</feature>
<evidence type="ECO:0000256" key="3">
    <source>
        <dbReference type="ARBA" id="ARBA00004804"/>
    </source>
</evidence>
<dbReference type="KEGG" id="amon:H9L24_18480"/>
<feature type="binding site" evidence="12">
    <location>
        <position position="93"/>
    </location>
    <ligand>
        <name>substrate</name>
    </ligand>
</feature>
<evidence type="ECO:0000256" key="7">
    <source>
        <dbReference type="ARBA" id="ARBA00014308"/>
    </source>
</evidence>
<evidence type="ECO:0000256" key="1">
    <source>
        <dbReference type="ARBA" id="ARBA00002448"/>
    </source>
</evidence>
<gene>
    <name evidence="12" type="primary">hemE</name>
    <name evidence="17" type="ORF">H9L24_18480</name>
</gene>
<comment type="subcellular location">
    <subcellularLocation>
        <location evidence="2 12">Cytoplasm</location>
    </subcellularLocation>
</comment>
<comment type="function">
    <text evidence="1 12">Catalyzes the decarboxylation of four acetate groups of uroporphyrinogen-III to yield coproporphyrinogen-III.</text>
</comment>
<proteinExistence type="inferred from homology"/>
<dbReference type="Gene3D" id="3.20.20.210">
    <property type="match status" value="1"/>
</dbReference>
<evidence type="ECO:0000256" key="14">
    <source>
        <dbReference type="RuleBase" id="RU004169"/>
    </source>
</evidence>
<dbReference type="PANTHER" id="PTHR21091">
    <property type="entry name" value="METHYLTETRAHYDROFOLATE:HOMOCYSTEINE METHYLTRANSFERASE RELATED"/>
    <property type="match status" value="1"/>
</dbReference>
<organism evidence="17 18">
    <name type="scientific">Paenacidovorax monticola</name>
    <dbReference type="NCBI Taxonomy" id="1926868"/>
    <lineage>
        <taxon>Bacteria</taxon>
        <taxon>Pseudomonadati</taxon>
        <taxon>Pseudomonadota</taxon>
        <taxon>Betaproteobacteria</taxon>
        <taxon>Burkholderiales</taxon>
        <taxon>Comamonadaceae</taxon>
        <taxon>Paenacidovorax</taxon>
    </lineage>
</organism>
<keyword evidence="18" id="KW-1185">Reference proteome</keyword>
<dbReference type="PANTHER" id="PTHR21091:SF169">
    <property type="entry name" value="UROPORPHYRINOGEN DECARBOXYLASE"/>
    <property type="match status" value="1"/>
</dbReference>
<dbReference type="RefSeq" id="WP_187738389.1">
    <property type="nucleotide sequence ID" value="NZ_CP060790.1"/>
</dbReference>
<dbReference type="InterPro" id="IPR038071">
    <property type="entry name" value="UROD/MetE-like_sf"/>
</dbReference>
<keyword evidence="9 12" id="KW-0210">Decarboxylase</keyword>
<dbReference type="Proteomes" id="UP000516057">
    <property type="component" value="Chromosome"/>
</dbReference>
<protein>
    <recommendedName>
        <fullName evidence="7 12">Uroporphyrinogen decarboxylase</fullName>
        <shortName evidence="12">UPD</shortName>
        <shortName evidence="12">URO-D</shortName>
        <ecNumber evidence="6 12">4.1.1.37</ecNumber>
    </recommendedName>
</protein>
<evidence type="ECO:0000256" key="9">
    <source>
        <dbReference type="ARBA" id="ARBA00022793"/>
    </source>
</evidence>
<feature type="binding site" evidence="12">
    <location>
        <position position="169"/>
    </location>
    <ligand>
        <name>substrate</name>
    </ligand>
</feature>
<dbReference type="AlphaFoldDB" id="A0A7H0HLJ9"/>
<evidence type="ECO:0000256" key="12">
    <source>
        <dbReference type="HAMAP-Rule" id="MF_00218"/>
    </source>
</evidence>
<dbReference type="FunFam" id="3.20.20.210:FF:000001">
    <property type="entry name" value="Uroporphyrinogen decarboxylase"/>
    <property type="match status" value="1"/>
</dbReference>
<keyword evidence="8 12" id="KW-0963">Cytoplasm</keyword>
<evidence type="ECO:0000256" key="11">
    <source>
        <dbReference type="ARBA" id="ARBA00023244"/>
    </source>
</evidence>
<dbReference type="SUPFAM" id="SSF51726">
    <property type="entry name" value="UROD/MetE-like"/>
    <property type="match status" value="1"/>
</dbReference>
<dbReference type="HAMAP" id="MF_00218">
    <property type="entry name" value="URO_D"/>
    <property type="match status" value="1"/>
</dbReference>
<dbReference type="Pfam" id="PF01208">
    <property type="entry name" value="URO-D"/>
    <property type="match status" value="1"/>
</dbReference>
<dbReference type="EC" id="4.1.1.37" evidence="6 12"/>
<keyword evidence="10 12" id="KW-0456">Lyase</keyword>
<comment type="caution">
    <text evidence="12">Lacks conserved residue(s) required for the propagation of feature annotation.</text>
</comment>
<feature type="domain" description="Uroporphyrinogen decarboxylase (URO-D)" evidence="15">
    <location>
        <begin position="38"/>
        <end position="47"/>
    </location>
</feature>
<dbReference type="UniPathway" id="UPA00251">
    <property type="reaction ID" value="UER00321"/>
</dbReference>
<accession>A0A7H0HLJ9</accession>
<dbReference type="PROSITE" id="PS00907">
    <property type="entry name" value="UROD_2"/>
    <property type="match status" value="1"/>
</dbReference>